<keyword evidence="3" id="KW-1185">Reference proteome</keyword>
<feature type="region of interest" description="Disordered" evidence="1">
    <location>
        <begin position="130"/>
        <end position="155"/>
    </location>
</feature>
<evidence type="ECO:0000313" key="2">
    <source>
        <dbReference type="EMBL" id="GAA0186557.1"/>
    </source>
</evidence>
<dbReference type="InterPro" id="IPR040256">
    <property type="entry name" value="At4g02000-like"/>
</dbReference>
<dbReference type="EMBL" id="BAABME010013816">
    <property type="protein sequence ID" value="GAA0186557.1"/>
    <property type="molecule type" value="Genomic_DNA"/>
</dbReference>
<evidence type="ECO:0000256" key="1">
    <source>
        <dbReference type="SAM" id="MobiDB-lite"/>
    </source>
</evidence>
<name>A0AAV3S1Q1_LITER</name>
<proteinExistence type="predicted"/>
<comment type="caution">
    <text evidence="2">The sequence shown here is derived from an EMBL/GenBank/DDBJ whole genome shotgun (WGS) entry which is preliminary data.</text>
</comment>
<dbReference type="PANTHER" id="PTHR31286:SF167">
    <property type="entry name" value="OS09G0268800 PROTEIN"/>
    <property type="match status" value="1"/>
</dbReference>
<feature type="compositionally biased region" description="Basic and acidic residues" evidence="1">
    <location>
        <begin position="138"/>
        <end position="155"/>
    </location>
</feature>
<accession>A0AAV3S1Q1</accession>
<evidence type="ECO:0008006" key="4">
    <source>
        <dbReference type="Google" id="ProtNLM"/>
    </source>
</evidence>
<organism evidence="2 3">
    <name type="scientific">Lithospermum erythrorhizon</name>
    <name type="common">Purple gromwell</name>
    <name type="synonym">Lithospermum officinale var. erythrorhizon</name>
    <dbReference type="NCBI Taxonomy" id="34254"/>
    <lineage>
        <taxon>Eukaryota</taxon>
        <taxon>Viridiplantae</taxon>
        <taxon>Streptophyta</taxon>
        <taxon>Embryophyta</taxon>
        <taxon>Tracheophyta</taxon>
        <taxon>Spermatophyta</taxon>
        <taxon>Magnoliopsida</taxon>
        <taxon>eudicotyledons</taxon>
        <taxon>Gunneridae</taxon>
        <taxon>Pentapetalae</taxon>
        <taxon>asterids</taxon>
        <taxon>lamiids</taxon>
        <taxon>Boraginales</taxon>
        <taxon>Boraginaceae</taxon>
        <taxon>Boraginoideae</taxon>
        <taxon>Lithospermeae</taxon>
        <taxon>Lithospermum</taxon>
    </lineage>
</organism>
<reference evidence="2 3" key="1">
    <citation type="submission" date="2024-01" db="EMBL/GenBank/DDBJ databases">
        <title>The complete chloroplast genome sequence of Lithospermum erythrorhizon: insights into the phylogenetic relationship among Boraginaceae species and the maternal lineages of purple gromwells.</title>
        <authorList>
            <person name="Okada T."/>
            <person name="Watanabe K."/>
        </authorList>
    </citation>
    <scope>NUCLEOTIDE SEQUENCE [LARGE SCALE GENOMIC DNA]</scope>
</reference>
<dbReference type="PANTHER" id="PTHR31286">
    <property type="entry name" value="GLYCINE-RICH CELL WALL STRUCTURAL PROTEIN 1.8-LIKE"/>
    <property type="match status" value="1"/>
</dbReference>
<sequence>MESDLARVLGSLWLEGGGTKGGFGKTVGADIGEVIEVDKKSIEKERGRYVRVKVQLNINKPLKRGRLVPMRVNKIKIVYRYKKVCDVCLYCGMLGHKYHNCEENFLDEARKISRVDKFDSWMLVHGARRGQGRRKEKRREPWGYRGEGETSWRRK</sequence>
<dbReference type="Proteomes" id="UP001454036">
    <property type="component" value="Unassembled WGS sequence"/>
</dbReference>
<gene>
    <name evidence="2" type="ORF">LIER_33845</name>
</gene>
<evidence type="ECO:0000313" key="3">
    <source>
        <dbReference type="Proteomes" id="UP001454036"/>
    </source>
</evidence>
<protein>
    <recommendedName>
        <fullName evidence="4">CCHC-type domain-containing protein</fullName>
    </recommendedName>
</protein>
<dbReference type="AlphaFoldDB" id="A0AAV3S1Q1"/>